<evidence type="ECO:0000313" key="2">
    <source>
        <dbReference type="Proteomes" id="UP000053676"/>
    </source>
</evidence>
<dbReference type="STRING" id="51031.W2SRD9"/>
<dbReference type="Proteomes" id="UP000053676">
    <property type="component" value="Unassembled WGS sequence"/>
</dbReference>
<evidence type="ECO:0000313" key="1">
    <source>
        <dbReference type="EMBL" id="ETN72093.1"/>
    </source>
</evidence>
<dbReference type="SUPFAM" id="SSF49879">
    <property type="entry name" value="SMAD/FHA domain"/>
    <property type="match status" value="1"/>
</dbReference>
<dbReference type="InterPro" id="IPR008984">
    <property type="entry name" value="SMAD_FHA_dom_sf"/>
</dbReference>
<reference evidence="2" key="1">
    <citation type="journal article" date="2014" name="Nat. Genet.">
        <title>Genome of the human hookworm Necator americanus.</title>
        <authorList>
            <person name="Tang Y.T."/>
            <person name="Gao X."/>
            <person name="Rosa B.A."/>
            <person name="Abubucker S."/>
            <person name="Hallsworth-Pepin K."/>
            <person name="Martin J."/>
            <person name="Tyagi R."/>
            <person name="Heizer E."/>
            <person name="Zhang X."/>
            <person name="Bhonagiri-Palsikar V."/>
            <person name="Minx P."/>
            <person name="Warren W.C."/>
            <person name="Wang Q."/>
            <person name="Zhan B."/>
            <person name="Hotez P.J."/>
            <person name="Sternberg P.W."/>
            <person name="Dougall A."/>
            <person name="Gaze S.T."/>
            <person name="Mulvenna J."/>
            <person name="Sotillo J."/>
            <person name="Ranganathan S."/>
            <person name="Rabelo E.M."/>
            <person name="Wilson R.K."/>
            <person name="Felgner P.L."/>
            <person name="Bethony J."/>
            <person name="Hawdon J.M."/>
            <person name="Gasser R.B."/>
            <person name="Loukas A."/>
            <person name="Mitreva M."/>
        </authorList>
    </citation>
    <scope>NUCLEOTIDE SEQUENCE [LARGE SCALE GENOMIC DNA]</scope>
</reference>
<dbReference type="KEGG" id="nai:NECAME_19030"/>
<keyword evidence="2" id="KW-1185">Reference proteome</keyword>
<dbReference type="EMBL" id="KI665701">
    <property type="protein sequence ID" value="ETN72093.1"/>
    <property type="molecule type" value="Genomic_DNA"/>
</dbReference>
<dbReference type="Gene3D" id="2.60.200.20">
    <property type="match status" value="1"/>
</dbReference>
<protein>
    <submittedName>
        <fullName evidence="1">Uncharacterized protein</fullName>
    </submittedName>
</protein>
<gene>
    <name evidence="1" type="ORF">NECAME_19030</name>
</gene>
<dbReference type="OrthoDB" id="3176171at2759"/>
<dbReference type="AlphaFoldDB" id="W2SRD9"/>
<name>W2SRD9_NECAM</name>
<organism evidence="1 2">
    <name type="scientific">Necator americanus</name>
    <name type="common">Human hookworm</name>
    <dbReference type="NCBI Taxonomy" id="51031"/>
    <lineage>
        <taxon>Eukaryota</taxon>
        <taxon>Metazoa</taxon>
        <taxon>Ecdysozoa</taxon>
        <taxon>Nematoda</taxon>
        <taxon>Chromadorea</taxon>
        <taxon>Rhabditida</taxon>
        <taxon>Rhabditina</taxon>
        <taxon>Rhabditomorpha</taxon>
        <taxon>Strongyloidea</taxon>
        <taxon>Ancylostomatidae</taxon>
        <taxon>Bunostominae</taxon>
        <taxon>Necator</taxon>
    </lineage>
</organism>
<sequence>MSSVGRPEAAKRPDILLSGQAILEHHCDFINDDGSVSLDPQKIFSREGLLVVLYKSRVLCRSRTLRELSCFGVQ</sequence>
<proteinExistence type="predicted"/>
<accession>W2SRD9</accession>